<evidence type="ECO:0000313" key="6">
    <source>
        <dbReference type="Proteomes" id="UP000292445"/>
    </source>
</evidence>
<comment type="similarity">
    <text evidence="1">Belongs to the 'GDXG' lipolytic enzyme family.</text>
</comment>
<dbReference type="Pfam" id="PF07859">
    <property type="entry name" value="Abhydrolase_3"/>
    <property type="match status" value="1"/>
</dbReference>
<dbReference type="PROSITE" id="PS01174">
    <property type="entry name" value="LIPASE_GDXG_SER"/>
    <property type="match status" value="1"/>
</dbReference>
<evidence type="ECO:0000256" key="3">
    <source>
        <dbReference type="PROSITE-ProRule" id="PRU10038"/>
    </source>
</evidence>
<evidence type="ECO:0000256" key="2">
    <source>
        <dbReference type="ARBA" id="ARBA00022801"/>
    </source>
</evidence>
<keyword evidence="2" id="KW-0378">Hydrolase</keyword>
<sequence>MALHPLVQQSWDRIRAMGYLGFARLPVNEARAQFAAGASALPPGPEMARVQMFSIPVEKGEIKVRQYVPPGTTIGLCVYFHGGGFMLGSIDEFDAFCRTLALRSGCTLLSVDYRLAPEHAFPTPINDAIAAVRWAATLPEASEGIAIAGDSAGGNLAAVASLELLGEIPVRLQLMFNPVIDTDFTRGSYSEFGNDYLLKAEDSEYFLEQYAQGHDLKDPRIAPLRRACLRGAPPAWIGVAEYDILRDEGEAYAGALRAVGTPTAVVRYEGVMHGFARGHGTVDVSDQAVSDAAIALRGALRR</sequence>
<proteinExistence type="inferred from homology"/>
<dbReference type="InterPro" id="IPR013094">
    <property type="entry name" value="AB_hydrolase_3"/>
</dbReference>
<dbReference type="InterPro" id="IPR029058">
    <property type="entry name" value="AB_hydrolase_fold"/>
</dbReference>
<dbReference type="AlphaFoldDB" id="A0A4Q7NH02"/>
<dbReference type="OrthoDB" id="9794445at2"/>
<accession>A0A4Q7NH02</accession>
<dbReference type="PANTHER" id="PTHR48081">
    <property type="entry name" value="AB HYDROLASE SUPERFAMILY PROTEIN C4A8.06C"/>
    <property type="match status" value="1"/>
</dbReference>
<dbReference type="GO" id="GO:0016787">
    <property type="term" value="F:hydrolase activity"/>
    <property type="evidence" value="ECO:0007669"/>
    <property type="project" value="UniProtKB-KW"/>
</dbReference>
<dbReference type="PANTHER" id="PTHR48081:SF8">
    <property type="entry name" value="ALPHA_BETA HYDROLASE FOLD-3 DOMAIN-CONTAINING PROTEIN-RELATED"/>
    <property type="match status" value="1"/>
</dbReference>
<dbReference type="RefSeq" id="WP_130355636.1">
    <property type="nucleotide sequence ID" value="NZ_SGXC01000001.1"/>
</dbReference>
<dbReference type="SUPFAM" id="SSF53474">
    <property type="entry name" value="alpha/beta-Hydrolases"/>
    <property type="match status" value="1"/>
</dbReference>
<evidence type="ECO:0000259" key="4">
    <source>
        <dbReference type="Pfam" id="PF07859"/>
    </source>
</evidence>
<name>A0A4Q7NH02_9BURK</name>
<keyword evidence="6" id="KW-1185">Reference proteome</keyword>
<reference evidence="5 6" key="1">
    <citation type="submission" date="2019-02" db="EMBL/GenBank/DDBJ databases">
        <title>Genomic Encyclopedia of Type Strains, Phase IV (KMG-IV): sequencing the most valuable type-strain genomes for metagenomic binning, comparative biology and taxonomic classification.</title>
        <authorList>
            <person name="Goeker M."/>
        </authorList>
    </citation>
    <scope>NUCLEOTIDE SEQUENCE [LARGE SCALE GENOMIC DNA]</scope>
    <source>
        <strain evidence="5 6">K24</strain>
    </source>
</reference>
<comment type="caution">
    <text evidence="5">The sequence shown here is derived from an EMBL/GenBank/DDBJ whole genome shotgun (WGS) entry which is preliminary data.</text>
</comment>
<dbReference type="EMBL" id="SGXC01000001">
    <property type="protein sequence ID" value="RZS84251.1"/>
    <property type="molecule type" value="Genomic_DNA"/>
</dbReference>
<feature type="domain" description="Alpha/beta hydrolase fold-3" evidence="4">
    <location>
        <begin position="78"/>
        <end position="276"/>
    </location>
</feature>
<feature type="active site" evidence="3">
    <location>
        <position position="151"/>
    </location>
</feature>
<gene>
    <name evidence="5" type="ORF">EV675_0263</name>
</gene>
<dbReference type="InterPro" id="IPR050300">
    <property type="entry name" value="GDXG_lipolytic_enzyme"/>
</dbReference>
<dbReference type="Proteomes" id="UP000292445">
    <property type="component" value="Unassembled WGS sequence"/>
</dbReference>
<protein>
    <submittedName>
        <fullName evidence="5">Acetyl esterase</fullName>
    </submittedName>
</protein>
<evidence type="ECO:0000313" key="5">
    <source>
        <dbReference type="EMBL" id="RZS84251.1"/>
    </source>
</evidence>
<evidence type="ECO:0000256" key="1">
    <source>
        <dbReference type="ARBA" id="ARBA00010515"/>
    </source>
</evidence>
<dbReference type="Gene3D" id="3.40.50.1820">
    <property type="entry name" value="alpha/beta hydrolase"/>
    <property type="match status" value="1"/>
</dbReference>
<dbReference type="InterPro" id="IPR033140">
    <property type="entry name" value="Lipase_GDXG_put_SER_AS"/>
</dbReference>
<organism evidence="5 6">
    <name type="scientific">Pigmentiphaga kullae</name>
    <dbReference type="NCBI Taxonomy" id="151784"/>
    <lineage>
        <taxon>Bacteria</taxon>
        <taxon>Pseudomonadati</taxon>
        <taxon>Pseudomonadota</taxon>
        <taxon>Betaproteobacteria</taxon>
        <taxon>Burkholderiales</taxon>
        <taxon>Alcaligenaceae</taxon>
        <taxon>Pigmentiphaga</taxon>
    </lineage>
</organism>